<proteinExistence type="predicted"/>
<dbReference type="Proteomes" id="UP000887159">
    <property type="component" value="Unassembled WGS sequence"/>
</dbReference>
<comment type="caution">
    <text evidence="1">The sequence shown here is derived from an EMBL/GenBank/DDBJ whole genome shotgun (WGS) entry which is preliminary data.</text>
</comment>
<organism evidence="1 2">
    <name type="scientific">Trichonephila clavipes</name>
    <name type="common">Golden silk orbweaver</name>
    <name type="synonym">Nephila clavipes</name>
    <dbReference type="NCBI Taxonomy" id="2585209"/>
    <lineage>
        <taxon>Eukaryota</taxon>
        <taxon>Metazoa</taxon>
        <taxon>Ecdysozoa</taxon>
        <taxon>Arthropoda</taxon>
        <taxon>Chelicerata</taxon>
        <taxon>Arachnida</taxon>
        <taxon>Araneae</taxon>
        <taxon>Araneomorphae</taxon>
        <taxon>Entelegynae</taxon>
        <taxon>Araneoidea</taxon>
        <taxon>Nephilidae</taxon>
        <taxon>Trichonephila</taxon>
    </lineage>
</organism>
<reference evidence="1" key="1">
    <citation type="submission" date="2020-08" db="EMBL/GenBank/DDBJ databases">
        <title>Multicomponent nature underlies the extraordinary mechanical properties of spider dragline silk.</title>
        <authorList>
            <person name="Kono N."/>
            <person name="Nakamura H."/>
            <person name="Mori M."/>
            <person name="Yoshida Y."/>
            <person name="Ohtoshi R."/>
            <person name="Malay A.D."/>
            <person name="Moran D.A.P."/>
            <person name="Tomita M."/>
            <person name="Numata K."/>
            <person name="Arakawa K."/>
        </authorList>
    </citation>
    <scope>NUCLEOTIDE SEQUENCE</scope>
</reference>
<dbReference type="AlphaFoldDB" id="A0A8X6W828"/>
<evidence type="ECO:0000313" key="2">
    <source>
        <dbReference type="Proteomes" id="UP000887159"/>
    </source>
</evidence>
<name>A0A8X6W828_TRICX</name>
<dbReference type="EMBL" id="BMAU01021390">
    <property type="protein sequence ID" value="GFY30005.1"/>
    <property type="molecule type" value="Genomic_DNA"/>
</dbReference>
<protein>
    <submittedName>
        <fullName evidence="1">Uncharacterized protein</fullName>
    </submittedName>
</protein>
<gene>
    <name evidence="1" type="ORF">TNCV_4073181</name>
</gene>
<keyword evidence="2" id="KW-1185">Reference proteome</keyword>
<evidence type="ECO:0000313" key="1">
    <source>
        <dbReference type="EMBL" id="GFY30005.1"/>
    </source>
</evidence>
<accession>A0A8X6W828</accession>
<sequence>MVFFRTYRRIRQLTIRDPFSPIPNIRSWLPTGAVDAVSTRILTVIGEPGPSNGIEYCLCMNLVSVSEGMTAVDGYGGNSENAKKQPISPKVKTCPTSGIMDSDSISFDHRTPLVTIQIDLKIDLFRKESPSLLIGRDMNRGPLAQNVDDMCTAVDVTWQRLPQPQETRLSVRLINTTNEHRLVQRHEISLRVKEDVEDVSSELDNEG</sequence>